<proteinExistence type="predicted"/>
<gene>
    <name evidence="2" type="ORF">AYBTSS11_LOCUS19781</name>
</gene>
<dbReference type="AlphaFoldDB" id="A0AA86VPF0"/>
<evidence type="ECO:0000259" key="1">
    <source>
        <dbReference type="Pfam" id="PF26066"/>
    </source>
</evidence>
<dbReference type="Gramene" id="rna-AYBTSS11_LOCUS19781">
    <property type="protein sequence ID" value="CAJ1963447.1"/>
    <property type="gene ID" value="gene-AYBTSS11_LOCUS19781"/>
</dbReference>
<accession>A0AA86VPF0</accession>
<dbReference type="InterPro" id="IPR058768">
    <property type="entry name" value="MCM9_N"/>
</dbReference>
<evidence type="ECO:0000313" key="2">
    <source>
        <dbReference type="EMBL" id="CAJ1963447.1"/>
    </source>
</evidence>
<feature type="domain" description="MCM9 N-terminal" evidence="1">
    <location>
        <begin position="14"/>
        <end position="105"/>
    </location>
</feature>
<sequence length="217" mass="24538">MENSIPDPVEFMKPMASFLIRHYSDQLHSIVSSPDSNLHFPLFVDFAELMEKEPRVAGLLFAQPNTYLPVFDAAAIWAHQAVLVDDMEEGKKGFEKKFIHVRINTIGSALEFPGLILLSTCLFQYPLRIFSSNDDSFHHGILLTLKGIVIRSGAIKMHEGERKYIVLVETLASHFGCATLQPFLLLAGSFSVEFSKSIIRKHRNQWFPVLPLSHKSL</sequence>
<dbReference type="EMBL" id="OY731403">
    <property type="protein sequence ID" value="CAJ1963447.1"/>
    <property type="molecule type" value="Genomic_DNA"/>
</dbReference>
<reference evidence="2" key="1">
    <citation type="submission" date="2023-10" db="EMBL/GenBank/DDBJ databases">
        <authorList>
            <person name="Domelevo Entfellner J.-B."/>
        </authorList>
    </citation>
    <scope>NUCLEOTIDE SEQUENCE</scope>
</reference>
<name>A0AA86VPF0_9FABA</name>
<evidence type="ECO:0000313" key="3">
    <source>
        <dbReference type="Proteomes" id="UP001189624"/>
    </source>
</evidence>
<dbReference type="Proteomes" id="UP001189624">
    <property type="component" value="Chromosome 6"/>
</dbReference>
<protein>
    <recommendedName>
        <fullName evidence="1">MCM9 N-terminal domain-containing protein</fullName>
    </recommendedName>
</protein>
<dbReference type="SUPFAM" id="SSF50249">
    <property type="entry name" value="Nucleic acid-binding proteins"/>
    <property type="match status" value="1"/>
</dbReference>
<organism evidence="2 3">
    <name type="scientific">Sphenostylis stenocarpa</name>
    <dbReference type="NCBI Taxonomy" id="92480"/>
    <lineage>
        <taxon>Eukaryota</taxon>
        <taxon>Viridiplantae</taxon>
        <taxon>Streptophyta</taxon>
        <taxon>Embryophyta</taxon>
        <taxon>Tracheophyta</taxon>
        <taxon>Spermatophyta</taxon>
        <taxon>Magnoliopsida</taxon>
        <taxon>eudicotyledons</taxon>
        <taxon>Gunneridae</taxon>
        <taxon>Pentapetalae</taxon>
        <taxon>rosids</taxon>
        <taxon>fabids</taxon>
        <taxon>Fabales</taxon>
        <taxon>Fabaceae</taxon>
        <taxon>Papilionoideae</taxon>
        <taxon>50 kb inversion clade</taxon>
        <taxon>NPAAA clade</taxon>
        <taxon>indigoferoid/millettioid clade</taxon>
        <taxon>Phaseoleae</taxon>
        <taxon>Sphenostylis</taxon>
    </lineage>
</organism>
<keyword evidence="3" id="KW-1185">Reference proteome</keyword>
<dbReference type="Pfam" id="PF26066">
    <property type="entry name" value="MCM9_N"/>
    <property type="match status" value="1"/>
</dbReference>
<dbReference type="InterPro" id="IPR012340">
    <property type="entry name" value="NA-bd_OB-fold"/>
</dbReference>